<dbReference type="AlphaFoldDB" id="C6VVG4"/>
<protein>
    <submittedName>
        <fullName evidence="2">Uncharacterized protein</fullName>
    </submittedName>
</protein>
<dbReference type="EMBL" id="CP001619">
    <property type="protein sequence ID" value="ACT96694.1"/>
    <property type="molecule type" value="Genomic_DNA"/>
</dbReference>
<dbReference type="Proteomes" id="UP000002011">
    <property type="component" value="Chromosome"/>
</dbReference>
<keyword evidence="1" id="KW-0812">Transmembrane</keyword>
<sequence length="94" mass="10748">MVTKKAISNLLRPILELVVVLLWGRGQKSEVDPMTTPAVHIQTSCQNSGVGGFGALPLFLIFLVFLKWQVDPRGRRIKRLLMELFEQIEQSRMR</sequence>
<evidence type="ECO:0000256" key="1">
    <source>
        <dbReference type="SAM" id="Phobius"/>
    </source>
</evidence>
<keyword evidence="3" id="KW-1185">Reference proteome</keyword>
<accession>C6VVG4</accession>
<name>C6VVG4_DYAFD</name>
<gene>
    <name evidence="2" type="ordered locus">Dfer_5503</name>
</gene>
<keyword evidence="1" id="KW-0472">Membrane</keyword>
<organism evidence="2 3">
    <name type="scientific">Dyadobacter fermentans (strain ATCC 700827 / DSM 18053 / CIP 107007 / KCTC 52180 / NS114)</name>
    <dbReference type="NCBI Taxonomy" id="471854"/>
    <lineage>
        <taxon>Bacteria</taxon>
        <taxon>Pseudomonadati</taxon>
        <taxon>Bacteroidota</taxon>
        <taxon>Cytophagia</taxon>
        <taxon>Cytophagales</taxon>
        <taxon>Spirosomataceae</taxon>
        <taxon>Dyadobacter</taxon>
    </lineage>
</organism>
<dbReference type="HOGENOM" id="CLU_2381546_0_0_10"/>
<dbReference type="KEGG" id="dfe:Dfer_5503"/>
<feature type="transmembrane region" description="Helical" evidence="1">
    <location>
        <begin position="50"/>
        <end position="70"/>
    </location>
</feature>
<reference evidence="2 3" key="1">
    <citation type="journal article" date="2009" name="Stand. Genomic Sci.">
        <title>Complete genome sequence of Dyadobacter fermentans type strain (NS114).</title>
        <authorList>
            <person name="Lang E."/>
            <person name="Lapidus A."/>
            <person name="Chertkov O."/>
            <person name="Brettin T."/>
            <person name="Detter J.C."/>
            <person name="Han C."/>
            <person name="Copeland A."/>
            <person name="Glavina Del Rio T."/>
            <person name="Nolan M."/>
            <person name="Chen F."/>
            <person name="Lucas S."/>
            <person name="Tice H."/>
            <person name="Cheng J.F."/>
            <person name="Land M."/>
            <person name="Hauser L."/>
            <person name="Chang Y.J."/>
            <person name="Jeffries C.D."/>
            <person name="Kopitz M."/>
            <person name="Bruce D."/>
            <person name="Goodwin L."/>
            <person name="Pitluck S."/>
            <person name="Ovchinnikova G."/>
            <person name="Pati A."/>
            <person name="Ivanova N."/>
            <person name="Mavrommatis K."/>
            <person name="Chen A."/>
            <person name="Palaniappan K."/>
            <person name="Chain P."/>
            <person name="Bristow J."/>
            <person name="Eisen J.A."/>
            <person name="Markowitz V."/>
            <person name="Hugenholtz P."/>
            <person name="Goker M."/>
            <person name="Rohde M."/>
            <person name="Kyrpides N.C."/>
            <person name="Klenk H.P."/>
        </authorList>
    </citation>
    <scope>NUCLEOTIDE SEQUENCE [LARGE SCALE GENOMIC DNA]</scope>
    <source>
        <strain evidence="3">ATCC 700827 / DSM 18053 / CIP 107007 / KCTC 52180 / NS114</strain>
    </source>
</reference>
<dbReference type="STRING" id="471854.Dfer_5503"/>
<evidence type="ECO:0000313" key="2">
    <source>
        <dbReference type="EMBL" id="ACT96694.1"/>
    </source>
</evidence>
<proteinExistence type="predicted"/>
<evidence type="ECO:0000313" key="3">
    <source>
        <dbReference type="Proteomes" id="UP000002011"/>
    </source>
</evidence>
<keyword evidence="1" id="KW-1133">Transmembrane helix</keyword>